<reference evidence="1" key="1">
    <citation type="submission" date="2019-03" db="EMBL/GenBank/DDBJ databases">
        <title>Single cell metagenomics reveals metabolic interactions within the superorganism composed of flagellate Streblomastix strix and complex community of Bacteroidetes bacteria on its surface.</title>
        <authorList>
            <person name="Treitli S.C."/>
            <person name="Kolisko M."/>
            <person name="Husnik F."/>
            <person name="Keeling P."/>
            <person name="Hampl V."/>
        </authorList>
    </citation>
    <scope>NUCLEOTIDE SEQUENCE</scope>
    <source>
        <strain evidence="1">STM</strain>
    </source>
</reference>
<proteinExistence type="predicted"/>
<comment type="caution">
    <text evidence="1">The sequence shown here is derived from an EMBL/GenBank/DDBJ whole genome shotgun (WGS) entry which is preliminary data.</text>
</comment>
<protein>
    <submittedName>
        <fullName evidence="1">Uncharacterized protein</fullName>
    </submittedName>
</protein>
<name>A0A5J4Q2V8_9ZZZZ</name>
<organism evidence="1">
    <name type="scientific">termite gut metagenome</name>
    <dbReference type="NCBI Taxonomy" id="433724"/>
    <lineage>
        <taxon>unclassified sequences</taxon>
        <taxon>metagenomes</taxon>
        <taxon>organismal metagenomes</taxon>
    </lineage>
</organism>
<evidence type="ECO:0000313" key="1">
    <source>
        <dbReference type="EMBL" id="KAA6315389.1"/>
    </source>
</evidence>
<dbReference type="AlphaFoldDB" id="A0A5J4Q2V8"/>
<accession>A0A5J4Q2V8</accession>
<dbReference type="EMBL" id="SNRY01005270">
    <property type="protein sequence ID" value="KAA6315389.1"/>
    <property type="molecule type" value="Genomic_DNA"/>
</dbReference>
<sequence>METIHITEEEFVEAINVMKKQLEHDDFFGESMENAFPGCHAPIYDNHYLWEGMIRLLEIAINDVGKTIEWWIYNAKFGEEPDMNIVEKRDGEEIVVTLSTANDLYNYLINK</sequence>
<gene>
    <name evidence="1" type="ORF">EZS27_034142</name>
</gene>